<sequence length="199" mass="23711">MAEDSRTQKMPRPGAKEAPEFDTIKEDPRPYLKHLESLFDECKITDDNDKKKYTLRYLHEDVEEQWKYQEHYKEGTYSDWKKAILRSYTGAADEHRGTIAHLRRVMRKFADISINDQQEFAKMKREAQPIIAQVIENKQGTNREVVDMIWNVLTPDFATAIKTRISMKRIDTNETLTPENRYPYKNVLSERRKPHYRSK</sequence>
<accession>A0A4V4HH60</accession>
<name>A0A4V4HH60_DENBC</name>
<evidence type="ECO:0000313" key="3">
    <source>
        <dbReference type="Proteomes" id="UP000297245"/>
    </source>
</evidence>
<dbReference type="OrthoDB" id="2962718at2759"/>
<dbReference type="AlphaFoldDB" id="A0A4V4HH60"/>
<proteinExistence type="predicted"/>
<keyword evidence="3" id="KW-1185">Reference proteome</keyword>
<dbReference type="Proteomes" id="UP000297245">
    <property type="component" value="Unassembled WGS sequence"/>
</dbReference>
<reference evidence="2 3" key="1">
    <citation type="journal article" date="2019" name="Nat. Ecol. Evol.">
        <title>Megaphylogeny resolves global patterns of mushroom evolution.</title>
        <authorList>
            <person name="Varga T."/>
            <person name="Krizsan K."/>
            <person name="Foldi C."/>
            <person name="Dima B."/>
            <person name="Sanchez-Garcia M."/>
            <person name="Sanchez-Ramirez S."/>
            <person name="Szollosi G.J."/>
            <person name="Szarkandi J.G."/>
            <person name="Papp V."/>
            <person name="Albert L."/>
            <person name="Andreopoulos W."/>
            <person name="Angelini C."/>
            <person name="Antonin V."/>
            <person name="Barry K.W."/>
            <person name="Bougher N.L."/>
            <person name="Buchanan P."/>
            <person name="Buyck B."/>
            <person name="Bense V."/>
            <person name="Catcheside P."/>
            <person name="Chovatia M."/>
            <person name="Cooper J."/>
            <person name="Damon W."/>
            <person name="Desjardin D."/>
            <person name="Finy P."/>
            <person name="Geml J."/>
            <person name="Haridas S."/>
            <person name="Hughes K."/>
            <person name="Justo A."/>
            <person name="Karasinski D."/>
            <person name="Kautmanova I."/>
            <person name="Kiss B."/>
            <person name="Kocsube S."/>
            <person name="Kotiranta H."/>
            <person name="LaButti K.M."/>
            <person name="Lechner B.E."/>
            <person name="Liimatainen K."/>
            <person name="Lipzen A."/>
            <person name="Lukacs Z."/>
            <person name="Mihaltcheva S."/>
            <person name="Morgado L.N."/>
            <person name="Niskanen T."/>
            <person name="Noordeloos M.E."/>
            <person name="Ohm R.A."/>
            <person name="Ortiz-Santana B."/>
            <person name="Ovrebo C."/>
            <person name="Racz N."/>
            <person name="Riley R."/>
            <person name="Savchenko A."/>
            <person name="Shiryaev A."/>
            <person name="Soop K."/>
            <person name="Spirin V."/>
            <person name="Szebenyi C."/>
            <person name="Tomsovsky M."/>
            <person name="Tulloss R.E."/>
            <person name="Uehling J."/>
            <person name="Grigoriev I.V."/>
            <person name="Vagvolgyi C."/>
            <person name="Papp T."/>
            <person name="Martin F.M."/>
            <person name="Miettinen O."/>
            <person name="Hibbett D.S."/>
            <person name="Nagy L.G."/>
        </authorList>
    </citation>
    <scope>NUCLEOTIDE SEQUENCE [LARGE SCALE GENOMIC DNA]</scope>
    <source>
        <strain evidence="2 3">CBS 962.96</strain>
    </source>
</reference>
<gene>
    <name evidence="2" type="ORF">K435DRAFT_655482</name>
</gene>
<protein>
    <submittedName>
        <fullName evidence="2">Uncharacterized protein</fullName>
    </submittedName>
</protein>
<organism evidence="2 3">
    <name type="scientific">Dendrothele bispora (strain CBS 962.96)</name>
    <dbReference type="NCBI Taxonomy" id="1314807"/>
    <lineage>
        <taxon>Eukaryota</taxon>
        <taxon>Fungi</taxon>
        <taxon>Dikarya</taxon>
        <taxon>Basidiomycota</taxon>
        <taxon>Agaricomycotina</taxon>
        <taxon>Agaricomycetes</taxon>
        <taxon>Agaricomycetidae</taxon>
        <taxon>Agaricales</taxon>
        <taxon>Agaricales incertae sedis</taxon>
        <taxon>Dendrothele</taxon>
    </lineage>
</organism>
<evidence type="ECO:0000256" key="1">
    <source>
        <dbReference type="SAM" id="MobiDB-lite"/>
    </source>
</evidence>
<feature type="compositionally biased region" description="Basic and acidic residues" evidence="1">
    <location>
        <begin position="14"/>
        <end position="27"/>
    </location>
</feature>
<feature type="region of interest" description="Disordered" evidence="1">
    <location>
        <begin position="1"/>
        <end position="27"/>
    </location>
</feature>
<evidence type="ECO:0000313" key="2">
    <source>
        <dbReference type="EMBL" id="THV01336.1"/>
    </source>
</evidence>
<dbReference type="EMBL" id="ML179091">
    <property type="protein sequence ID" value="THV01336.1"/>
    <property type="molecule type" value="Genomic_DNA"/>
</dbReference>